<dbReference type="EMBL" id="CM007903">
    <property type="protein sequence ID" value="OTF98417.1"/>
    <property type="molecule type" value="Genomic_DNA"/>
</dbReference>
<dbReference type="Proteomes" id="UP000215914">
    <property type="component" value="Chromosome 14"/>
</dbReference>
<dbReference type="InParanoid" id="A0A251SHV7"/>
<dbReference type="Gramene" id="mRNA:HanXRQr2_Chr14g0650371">
    <property type="protein sequence ID" value="mRNA:HanXRQr2_Chr14g0650371"/>
    <property type="gene ID" value="HanXRQr2_Chr14g0650371"/>
</dbReference>
<protein>
    <submittedName>
        <fullName evidence="2">Uncharacterized protein</fullName>
    </submittedName>
</protein>
<dbReference type="EMBL" id="MNCJ02000329">
    <property type="protein sequence ID" value="KAF5769618.1"/>
    <property type="molecule type" value="Genomic_DNA"/>
</dbReference>
<name>A0A251SHV7_HELAN</name>
<gene>
    <name evidence="2" type="ORF">HannXRQ_Chr14g0445371</name>
    <name evidence="1" type="ORF">HanXRQr2_Chr14g0650371</name>
</gene>
<reference evidence="1" key="3">
    <citation type="submission" date="2020-06" db="EMBL/GenBank/DDBJ databases">
        <title>Helianthus annuus Genome sequencing and assembly Release 2.</title>
        <authorList>
            <person name="Gouzy J."/>
            <person name="Langlade N."/>
            <person name="Munos S."/>
        </authorList>
    </citation>
    <scope>NUCLEOTIDE SEQUENCE</scope>
    <source>
        <tissue evidence="1">Leaves</tissue>
    </source>
</reference>
<organism evidence="2 3">
    <name type="scientific">Helianthus annuus</name>
    <name type="common">Common sunflower</name>
    <dbReference type="NCBI Taxonomy" id="4232"/>
    <lineage>
        <taxon>Eukaryota</taxon>
        <taxon>Viridiplantae</taxon>
        <taxon>Streptophyta</taxon>
        <taxon>Embryophyta</taxon>
        <taxon>Tracheophyta</taxon>
        <taxon>Spermatophyta</taxon>
        <taxon>Magnoliopsida</taxon>
        <taxon>eudicotyledons</taxon>
        <taxon>Gunneridae</taxon>
        <taxon>Pentapetalae</taxon>
        <taxon>asterids</taxon>
        <taxon>campanulids</taxon>
        <taxon>Asterales</taxon>
        <taxon>Asteraceae</taxon>
        <taxon>Asteroideae</taxon>
        <taxon>Heliantheae alliance</taxon>
        <taxon>Heliantheae</taxon>
        <taxon>Helianthus</taxon>
    </lineage>
</organism>
<proteinExistence type="predicted"/>
<sequence length="76" mass="8529">MGPSLVHTNRIFIVNSVKSNLRKQGGLMGDILFLVLSQAVQDLTRIKFPTDGVLREMMDNPLLRWPRDVAGYATCL</sequence>
<keyword evidence="3" id="KW-1185">Reference proteome</keyword>
<accession>A0A251SHV7</accession>
<evidence type="ECO:0000313" key="1">
    <source>
        <dbReference type="EMBL" id="KAF5769618.1"/>
    </source>
</evidence>
<reference evidence="1 3" key="1">
    <citation type="journal article" date="2017" name="Nature">
        <title>The sunflower genome provides insights into oil metabolism, flowering and Asterid evolution.</title>
        <authorList>
            <person name="Badouin H."/>
            <person name="Gouzy J."/>
            <person name="Grassa C.J."/>
            <person name="Murat F."/>
            <person name="Staton S.E."/>
            <person name="Cottret L."/>
            <person name="Lelandais-Briere C."/>
            <person name="Owens G.L."/>
            <person name="Carrere S."/>
            <person name="Mayjonade B."/>
            <person name="Legrand L."/>
            <person name="Gill N."/>
            <person name="Kane N.C."/>
            <person name="Bowers J.E."/>
            <person name="Hubner S."/>
            <person name="Bellec A."/>
            <person name="Berard A."/>
            <person name="Berges H."/>
            <person name="Blanchet N."/>
            <person name="Boniface M.C."/>
            <person name="Brunel D."/>
            <person name="Catrice O."/>
            <person name="Chaidir N."/>
            <person name="Claudel C."/>
            <person name="Donnadieu C."/>
            <person name="Faraut T."/>
            <person name="Fievet G."/>
            <person name="Helmstetter N."/>
            <person name="King M."/>
            <person name="Knapp S.J."/>
            <person name="Lai Z."/>
            <person name="Le Paslier M.C."/>
            <person name="Lippi Y."/>
            <person name="Lorenzon L."/>
            <person name="Mandel J.R."/>
            <person name="Marage G."/>
            <person name="Marchand G."/>
            <person name="Marquand E."/>
            <person name="Bret-Mestries E."/>
            <person name="Morien E."/>
            <person name="Nambeesan S."/>
            <person name="Nguyen T."/>
            <person name="Pegot-Espagnet P."/>
            <person name="Pouilly N."/>
            <person name="Raftis F."/>
            <person name="Sallet E."/>
            <person name="Schiex T."/>
            <person name="Thomas J."/>
            <person name="Vandecasteele C."/>
            <person name="Vares D."/>
            <person name="Vear F."/>
            <person name="Vautrin S."/>
            <person name="Crespi M."/>
            <person name="Mangin B."/>
            <person name="Burke J.M."/>
            <person name="Salse J."/>
            <person name="Munos S."/>
            <person name="Vincourt P."/>
            <person name="Rieseberg L.H."/>
            <person name="Langlade N.B."/>
        </authorList>
    </citation>
    <scope>NUCLEOTIDE SEQUENCE [LARGE SCALE GENOMIC DNA]</scope>
    <source>
        <strain evidence="3">cv. SF193</strain>
        <tissue evidence="1">Leaves</tissue>
    </source>
</reference>
<evidence type="ECO:0000313" key="2">
    <source>
        <dbReference type="EMBL" id="OTF98417.1"/>
    </source>
</evidence>
<evidence type="ECO:0000313" key="3">
    <source>
        <dbReference type="Proteomes" id="UP000215914"/>
    </source>
</evidence>
<dbReference type="AlphaFoldDB" id="A0A251SHV7"/>
<reference evidence="2" key="2">
    <citation type="submission" date="2017-02" db="EMBL/GenBank/DDBJ databases">
        <title>Sunflower complete genome.</title>
        <authorList>
            <person name="Langlade N."/>
            <person name="Munos S."/>
        </authorList>
    </citation>
    <scope>NUCLEOTIDE SEQUENCE [LARGE SCALE GENOMIC DNA]</scope>
    <source>
        <tissue evidence="2">Leaves</tissue>
    </source>
</reference>